<dbReference type="AlphaFoldDB" id="A0A9P8TPT8"/>
<feature type="domain" description="DNA polymerase delta subunit OB-fold" evidence="12">
    <location>
        <begin position="49"/>
        <end position="185"/>
    </location>
</feature>
<organism evidence="13 14">
    <name type="scientific">Wickerhamomyces pijperi</name>
    <name type="common">Yeast</name>
    <name type="synonym">Pichia pijperi</name>
    <dbReference type="NCBI Taxonomy" id="599730"/>
    <lineage>
        <taxon>Eukaryota</taxon>
        <taxon>Fungi</taxon>
        <taxon>Dikarya</taxon>
        <taxon>Ascomycota</taxon>
        <taxon>Saccharomycotina</taxon>
        <taxon>Saccharomycetes</taxon>
        <taxon>Phaffomycetales</taxon>
        <taxon>Wickerhamomycetaceae</taxon>
        <taxon>Wickerhamomyces</taxon>
    </lineage>
</organism>
<dbReference type="Gene3D" id="3.60.21.50">
    <property type="match status" value="1"/>
</dbReference>
<evidence type="ECO:0000256" key="8">
    <source>
        <dbReference type="ARBA" id="ARBA00023242"/>
    </source>
</evidence>
<keyword evidence="7" id="KW-0239">DNA-directed DNA polymerase</keyword>
<keyword evidence="14" id="KW-1185">Reference proteome</keyword>
<evidence type="ECO:0000313" key="14">
    <source>
        <dbReference type="Proteomes" id="UP000774326"/>
    </source>
</evidence>
<gene>
    <name evidence="13" type="ORF">WICPIJ_002268</name>
</gene>
<proteinExistence type="inferred from homology"/>
<dbReference type="GO" id="GO:0006273">
    <property type="term" value="P:lagging strand elongation"/>
    <property type="evidence" value="ECO:0007669"/>
    <property type="project" value="UniProtKB-ARBA"/>
</dbReference>
<dbReference type="GO" id="GO:0003677">
    <property type="term" value="F:DNA binding"/>
    <property type="evidence" value="ECO:0007669"/>
    <property type="project" value="InterPro"/>
</dbReference>
<dbReference type="InterPro" id="IPR024826">
    <property type="entry name" value="DNA_pol_delta/II_ssu"/>
</dbReference>
<evidence type="ECO:0000259" key="12">
    <source>
        <dbReference type="Pfam" id="PF18018"/>
    </source>
</evidence>
<comment type="similarity">
    <text evidence="2">Belongs to the DNA polymerase delta/II small subunit family.</text>
</comment>
<keyword evidence="4" id="KW-0808">Transferase</keyword>
<evidence type="ECO:0000313" key="13">
    <source>
        <dbReference type="EMBL" id="KAH3686746.1"/>
    </source>
</evidence>
<feature type="compositionally biased region" description="Basic and acidic residues" evidence="10">
    <location>
        <begin position="1"/>
        <end position="11"/>
    </location>
</feature>
<evidence type="ECO:0000256" key="7">
    <source>
        <dbReference type="ARBA" id="ARBA00022932"/>
    </source>
</evidence>
<comment type="subcellular location">
    <subcellularLocation>
        <location evidence="1">Nucleus</location>
    </subcellularLocation>
</comment>
<dbReference type="GO" id="GO:0043625">
    <property type="term" value="C:delta DNA polymerase complex"/>
    <property type="evidence" value="ECO:0007669"/>
    <property type="project" value="TreeGrafter"/>
</dbReference>
<keyword evidence="6" id="KW-0235">DNA replication</keyword>
<dbReference type="PANTHER" id="PTHR10416:SF0">
    <property type="entry name" value="DNA POLYMERASE DELTA SUBUNIT 2"/>
    <property type="match status" value="1"/>
</dbReference>
<protein>
    <recommendedName>
        <fullName evidence="3">DNA-directed DNA polymerase</fullName>
        <ecNumber evidence="3">2.7.7.7</ecNumber>
    </recommendedName>
</protein>
<dbReference type="EMBL" id="JAEUBG010001213">
    <property type="protein sequence ID" value="KAH3686746.1"/>
    <property type="molecule type" value="Genomic_DNA"/>
</dbReference>
<reference evidence="13" key="2">
    <citation type="submission" date="2021-01" db="EMBL/GenBank/DDBJ databases">
        <authorList>
            <person name="Schikora-Tamarit M.A."/>
        </authorList>
    </citation>
    <scope>NUCLEOTIDE SEQUENCE</scope>
    <source>
        <strain evidence="13">CBS2887</strain>
    </source>
</reference>
<dbReference type="GO" id="GO:0003887">
    <property type="term" value="F:DNA-directed DNA polymerase activity"/>
    <property type="evidence" value="ECO:0007669"/>
    <property type="project" value="UniProtKB-KW"/>
</dbReference>
<dbReference type="GO" id="GO:0006281">
    <property type="term" value="P:DNA repair"/>
    <property type="evidence" value="ECO:0007669"/>
    <property type="project" value="UniProtKB-ARBA"/>
</dbReference>
<dbReference type="EC" id="2.7.7.7" evidence="3"/>
<sequence length="477" mass="53862">MATLQEYKDDPTTPSSSPLKRPINPQIPTPYKNETQFQLQFNARPYEKQFNKIYYSRLHQLRPRISHNGTKKWSHELIKDQPIVKKDKVLEIQMDQPSWCIGTIYREMKYKPNILQEVTRGSNGNEIPDVNSYIDLDLDEIFLEDESGRVKLTGDILTNSVFVTGVVVGVLGVQLTPGIFSVLDVVYPFAAAQKPTRVASGKIAFVSGLEFNGLEDYRHDLLAEYLTGGIDTDKAQQLKKLVIIGDSVNISELEPESESQETKSTSNSNKIKYGAKNKSNFSIDSITQLDQFLSELAPSIPIELIPGETDPVEISLPQQPFHPSFFPNSKQYIGSTVDSSLRNLTNPCWLQYEDLRVLAIAGQNINDIYKYQNCGKDSTSEISRINMIESTLIWQNIIPTAPDTLFCYPYEEKDPFCLNEIPHVYVVGNQPSFEETTVSFKDRGLEVKAISVPKFKQTGEIIILDLAMLECEAVRIC</sequence>
<reference evidence="13" key="1">
    <citation type="journal article" date="2021" name="Open Biol.">
        <title>Shared evolutionary footprints suggest mitochondrial oxidative damage underlies multiple complex I losses in fungi.</title>
        <authorList>
            <person name="Schikora-Tamarit M.A."/>
            <person name="Marcet-Houben M."/>
            <person name="Nosek J."/>
            <person name="Gabaldon T."/>
        </authorList>
    </citation>
    <scope>NUCLEOTIDE SEQUENCE</scope>
    <source>
        <strain evidence="13">CBS2887</strain>
    </source>
</reference>
<feature type="domain" description="DNA polymerase alpha/delta/epsilon subunit B" evidence="11">
    <location>
        <begin position="203"/>
        <end position="434"/>
    </location>
</feature>
<keyword evidence="5" id="KW-0548">Nucleotidyltransferase</keyword>
<accession>A0A9P8TPT8</accession>
<evidence type="ECO:0000256" key="10">
    <source>
        <dbReference type="SAM" id="MobiDB-lite"/>
    </source>
</evidence>
<evidence type="ECO:0000256" key="2">
    <source>
        <dbReference type="ARBA" id="ARBA00006035"/>
    </source>
</evidence>
<evidence type="ECO:0000256" key="3">
    <source>
        <dbReference type="ARBA" id="ARBA00012417"/>
    </source>
</evidence>
<evidence type="ECO:0000256" key="5">
    <source>
        <dbReference type="ARBA" id="ARBA00022695"/>
    </source>
</evidence>
<dbReference type="InterPro" id="IPR007185">
    <property type="entry name" value="DNA_pol_a/d/e_bsu"/>
</dbReference>
<dbReference type="Gene3D" id="2.40.50.430">
    <property type="match status" value="1"/>
</dbReference>
<evidence type="ECO:0000256" key="1">
    <source>
        <dbReference type="ARBA" id="ARBA00004123"/>
    </source>
</evidence>
<dbReference type="InterPro" id="IPR040663">
    <property type="entry name" value="DNA_pol_D_N"/>
</dbReference>
<keyword evidence="8" id="KW-0539">Nucleus</keyword>
<evidence type="ECO:0000256" key="6">
    <source>
        <dbReference type="ARBA" id="ARBA00022705"/>
    </source>
</evidence>
<dbReference type="Proteomes" id="UP000774326">
    <property type="component" value="Unassembled WGS sequence"/>
</dbReference>
<comment type="catalytic activity">
    <reaction evidence="9">
        <text>DNA(n) + a 2'-deoxyribonucleoside 5'-triphosphate = DNA(n+1) + diphosphate</text>
        <dbReference type="Rhea" id="RHEA:22508"/>
        <dbReference type="Rhea" id="RHEA-COMP:17339"/>
        <dbReference type="Rhea" id="RHEA-COMP:17340"/>
        <dbReference type="ChEBI" id="CHEBI:33019"/>
        <dbReference type="ChEBI" id="CHEBI:61560"/>
        <dbReference type="ChEBI" id="CHEBI:173112"/>
        <dbReference type="EC" id="2.7.7.7"/>
    </reaction>
</comment>
<evidence type="ECO:0000256" key="4">
    <source>
        <dbReference type="ARBA" id="ARBA00022679"/>
    </source>
</evidence>
<dbReference type="Pfam" id="PF04042">
    <property type="entry name" value="DNA_pol_E_B"/>
    <property type="match status" value="1"/>
</dbReference>
<evidence type="ECO:0000259" key="11">
    <source>
        <dbReference type="Pfam" id="PF04042"/>
    </source>
</evidence>
<dbReference type="Pfam" id="PF18018">
    <property type="entry name" value="DNA_pol_D_N"/>
    <property type="match status" value="1"/>
</dbReference>
<dbReference type="OrthoDB" id="3763at2759"/>
<dbReference type="FunFam" id="2.40.50.430:FF:000002">
    <property type="entry name" value="DNA polymerase delta subunit"/>
    <property type="match status" value="1"/>
</dbReference>
<feature type="region of interest" description="Disordered" evidence="10">
    <location>
        <begin position="1"/>
        <end position="29"/>
    </location>
</feature>
<evidence type="ECO:0000256" key="9">
    <source>
        <dbReference type="ARBA" id="ARBA00049244"/>
    </source>
</evidence>
<dbReference type="PANTHER" id="PTHR10416">
    <property type="entry name" value="DNA POLYMERASE DELTA SUBUNIT 2"/>
    <property type="match status" value="1"/>
</dbReference>
<name>A0A9P8TPT8_WICPI</name>
<comment type="caution">
    <text evidence="13">The sequence shown here is derived from an EMBL/GenBank/DDBJ whole genome shotgun (WGS) entry which is preliminary data.</text>
</comment>